<dbReference type="Proteomes" id="UP000323142">
    <property type="component" value="Unassembled WGS sequence"/>
</dbReference>
<evidence type="ECO:0000256" key="2">
    <source>
        <dbReference type="SAM" id="SignalP"/>
    </source>
</evidence>
<evidence type="ECO:0000313" key="4">
    <source>
        <dbReference type="Proteomes" id="UP000323142"/>
    </source>
</evidence>
<dbReference type="AlphaFoldDB" id="A0A5B2V8T9"/>
<evidence type="ECO:0000256" key="1">
    <source>
        <dbReference type="SAM" id="MobiDB-lite"/>
    </source>
</evidence>
<reference evidence="3 4" key="2">
    <citation type="submission" date="2019-09" db="EMBL/GenBank/DDBJ databases">
        <authorList>
            <person name="Jin C."/>
        </authorList>
    </citation>
    <scope>NUCLEOTIDE SEQUENCE [LARGE SCALE GENOMIC DNA]</scope>
    <source>
        <strain evidence="3 4">BN140002</strain>
    </source>
</reference>
<feature type="chain" id="PRO_5022864447" evidence="2">
    <location>
        <begin position="25"/>
        <end position="82"/>
    </location>
</feature>
<keyword evidence="2" id="KW-0732">Signal</keyword>
<comment type="caution">
    <text evidence="3">The sequence shown here is derived from an EMBL/GenBank/DDBJ whole genome shotgun (WGS) entry which is preliminary data.</text>
</comment>
<proteinExistence type="predicted"/>
<dbReference type="RefSeq" id="WP_149821246.1">
    <property type="nucleotide sequence ID" value="NZ_VUOA01000037.1"/>
</dbReference>
<gene>
    <name evidence="3" type="ORF">F0L46_21005</name>
</gene>
<organism evidence="3 4">
    <name type="scientific">Salinarimonas soli</name>
    <dbReference type="NCBI Taxonomy" id="1638099"/>
    <lineage>
        <taxon>Bacteria</taxon>
        <taxon>Pseudomonadati</taxon>
        <taxon>Pseudomonadota</taxon>
        <taxon>Alphaproteobacteria</taxon>
        <taxon>Hyphomicrobiales</taxon>
        <taxon>Salinarimonadaceae</taxon>
        <taxon>Salinarimonas</taxon>
    </lineage>
</organism>
<name>A0A5B2V8T9_9HYPH</name>
<feature type="compositionally biased region" description="Basic and acidic residues" evidence="1">
    <location>
        <begin position="26"/>
        <end position="49"/>
    </location>
</feature>
<protein>
    <submittedName>
        <fullName evidence="3">Uncharacterized protein</fullName>
    </submittedName>
</protein>
<dbReference type="EMBL" id="VUOA01000037">
    <property type="protein sequence ID" value="KAA2235226.1"/>
    <property type="molecule type" value="Genomic_DNA"/>
</dbReference>
<evidence type="ECO:0000313" key="3">
    <source>
        <dbReference type="EMBL" id="KAA2235226.1"/>
    </source>
</evidence>
<feature type="signal peptide" evidence="2">
    <location>
        <begin position="1"/>
        <end position="24"/>
    </location>
</feature>
<reference evidence="3 4" key="1">
    <citation type="submission" date="2019-09" db="EMBL/GenBank/DDBJ databases">
        <title>Salinarimonas rosea gen. nov., sp. nov., a new member of the a-2 subgroup of the Proteobacteria.</title>
        <authorList>
            <person name="Liu J."/>
        </authorList>
    </citation>
    <scope>NUCLEOTIDE SEQUENCE [LARGE SCALE GENOMIC DNA]</scope>
    <source>
        <strain evidence="3 4">BN140002</strain>
    </source>
</reference>
<sequence length="82" mass="8691">MRRTLTGVAALVGLALLGSVPAAAQDRGRQHGWADEVKRSLDKPDRESGEMTGSTAAGSRESQRPQSSQRPAKGQGSDKARF</sequence>
<keyword evidence="4" id="KW-1185">Reference proteome</keyword>
<feature type="region of interest" description="Disordered" evidence="1">
    <location>
        <begin position="21"/>
        <end position="82"/>
    </location>
</feature>
<accession>A0A5B2V8T9</accession>